<name>A0A7T7K753_9CAUD</name>
<evidence type="ECO:0000313" key="2">
    <source>
        <dbReference type="Proteomes" id="UP000596077"/>
    </source>
</evidence>
<dbReference type="Proteomes" id="UP000596077">
    <property type="component" value="Genome"/>
</dbReference>
<organism evidence="1 2">
    <name type="scientific">Rhizobium phage vB_RleA_TRX32-1</name>
    <dbReference type="NCBI Taxonomy" id="2777321"/>
    <lineage>
        <taxon>Viruses</taxon>
        <taxon>Duplodnaviria</taxon>
        <taxon>Heunggongvirae</taxon>
        <taxon>Uroviricota</taxon>
        <taxon>Caudoviricetes</taxon>
        <taxon>Autographivirales</taxon>
        <taxon>Paadamvirus</taxon>
        <taxon>Paadamvirus TRX321</taxon>
    </lineage>
</organism>
<sequence>MTHSRIGKITFKSPRSGAFGRTMVPARSGRGYVHQYFKRISELEWVPITLLEYVRSTR</sequence>
<keyword evidence="2" id="KW-1185">Reference proteome</keyword>
<protein>
    <submittedName>
        <fullName evidence="1">Uncharacterized protein</fullName>
    </submittedName>
</protein>
<evidence type="ECO:0000313" key="1">
    <source>
        <dbReference type="EMBL" id="QQM14003.1"/>
    </source>
</evidence>
<dbReference type="EMBL" id="MW023914">
    <property type="protein sequence ID" value="QQM14003.1"/>
    <property type="molecule type" value="Genomic_DNA"/>
</dbReference>
<accession>A0A7T7K753</accession>
<proteinExistence type="predicted"/>
<reference evidence="1 2" key="1">
    <citation type="submission" date="2020-09" db="EMBL/GenBank/DDBJ databases">
        <authorList>
            <person name="Ford S."/>
            <person name="Moeskjaer S."/>
            <person name="Young P."/>
            <person name="Santamaria R.I."/>
            <person name="Harrison E."/>
        </authorList>
    </citation>
    <scope>NUCLEOTIDE SEQUENCE [LARGE SCALE GENOMIC DNA]</scope>
</reference>